<dbReference type="Gene3D" id="3.20.20.190">
    <property type="entry name" value="Phosphatidylinositol (PI) phosphodiesterase"/>
    <property type="match status" value="1"/>
</dbReference>
<dbReference type="Proteomes" id="UP000011083">
    <property type="component" value="Unassembled WGS sequence"/>
</dbReference>
<reference evidence="3 4" key="1">
    <citation type="journal article" date="2013" name="Genome Biol.">
        <title>Genome of Acanthamoeba castellanii highlights extensive lateral gene transfer and early evolution of tyrosine kinase signaling.</title>
        <authorList>
            <person name="Clarke M."/>
            <person name="Lohan A.J."/>
            <person name="Liu B."/>
            <person name="Lagkouvardos I."/>
            <person name="Roy S."/>
            <person name="Zafar N."/>
            <person name="Bertelli C."/>
            <person name="Schilde C."/>
            <person name="Kianianmomeni A."/>
            <person name="Burglin T.R."/>
            <person name="Frech C."/>
            <person name="Turcotte B."/>
            <person name="Kopec K.O."/>
            <person name="Synnott J.M."/>
            <person name="Choo C."/>
            <person name="Paponov I."/>
            <person name="Finkler A."/>
            <person name="Soon Heng Tan C."/>
            <person name="Hutchins A.P."/>
            <person name="Weinmeier T."/>
            <person name="Rattei T."/>
            <person name="Chu J.S."/>
            <person name="Gimenez G."/>
            <person name="Irimia M."/>
            <person name="Rigden D.J."/>
            <person name="Fitzpatrick D.A."/>
            <person name="Lorenzo-Morales J."/>
            <person name="Bateman A."/>
            <person name="Chiu C.H."/>
            <person name="Tang P."/>
            <person name="Hegemann P."/>
            <person name="Fromm H."/>
            <person name="Raoult D."/>
            <person name="Greub G."/>
            <person name="Miranda-Saavedra D."/>
            <person name="Chen N."/>
            <person name="Nash P."/>
            <person name="Ginger M.L."/>
            <person name="Horn M."/>
            <person name="Schaap P."/>
            <person name="Caler L."/>
            <person name="Loftus B."/>
        </authorList>
    </citation>
    <scope>NUCLEOTIDE SEQUENCE [LARGE SCALE GENOMIC DNA]</scope>
    <source>
        <strain evidence="3 4">Neff</strain>
    </source>
</reference>
<dbReference type="PANTHER" id="PTHR46211">
    <property type="entry name" value="GLYCEROPHOSPHORYL DIESTER PHOSPHODIESTERASE"/>
    <property type="match status" value="1"/>
</dbReference>
<dbReference type="SUPFAM" id="SSF51695">
    <property type="entry name" value="PLC-like phosphodiesterases"/>
    <property type="match status" value="1"/>
</dbReference>
<dbReference type="OrthoDB" id="1058301at2759"/>
<dbReference type="PANTHER" id="PTHR46211:SF14">
    <property type="entry name" value="GLYCEROPHOSPHODIESTER PHOSPHODIESTERASE"/>
    <property type="match status" value="1"/>
</dbReference>
<dbReference type="Pfam" id="PF03009">
    <property type="entry name" value="GDPD"/>
    <property type="match status" value="1"/>
</dbReference>
<evidence type="ECO:0000313" key="4">
    <source>
        <dbReference type="Proteomes" id="UP000011083"/>
    </source>
</evidence>
<dbReference type="KEGG" id="acan:ACA1_193220"/>
<dbReference type="PROSITE" id="PS51704">
    <property type="entry name" value="GP_PDE"/>
    <property type="match status" value="1"/>
</dbReference>
<protein>
    <submittedName>
        <fullName evidence="3">Glycerophosphoryl diester phosphodiesterase family protein</fullName>
    </submittedName>
</protein>
<dbReference type="GO" id="GO:0006629">
    <property type="term" value="P:lipid metabolic process"/>
    <property type="evidence" value="ECO:0007669"/>
    <property type="project" value="InterPro"/>
</dbReference>
<sequence length="293" mass="31674">MPAFARALAYKGIAGIETDLRLSKDGVVVLIHDATLNRTTNGTGDVVDFTVAELKQFSAGYPKVFGDKYPDYRIPTFREALELLLNSSNTIMVLDLKVEHLGQHIASDIAYVSAERNTTDLYDRVVASCWTDTQVADIGQYLNITVKQKLGNAPKKGEDTNKYFSDLLGRGVHAFSLAANTLSAQFISAAHLRMMPVVAWTPNNRSEVVPLIEMGVDGFITNEPGNVLGYVADFIAGKLPASASDDKFSVSDLVWVALGSAGAGVVLGGVAVGAWAYYRSRTHHYTTINGHMA</sequence>
<keyword evidence="1" id="KW-1133">Transmembrane helix</keyword>
<dbReference type="GO" id="GO:0008081">
    <property type="term" value="F:phosphoric diester hydrolase activity"/>
    <property type="evidence" value="ECO:0007669"/>
    <property type="project" value="InterPro"/>
</dbReference>
<dbReference type="InterPro" id="IPR017946">
    <property type="entry name" value="PLC-like_Pdiesterase_TIM-brl"/>
</dbReference>
<keyword evidence="4" id="KW-1185">Reference proteome</keyword>
<feature type="transmembrane region" description="Helical" evidence="1">
    <location>
        <begin position="253"/>
        <end position="278"/>
    </location>
</feature>
<organism evidence="3 4">
    <name type="scientific">Acanthamoeba castellanii (strain ATCC 30010 / Neff)</name>
    <dbReference type="NCBI Taxonomy" id="1257118"/>
    <lineage>
        <taxon>Eukaryota</taxon>
        <taxon>Amoebozoa</taxon>
        <taxon>Discosea</taxon>
        <taxon>Longamoebia</taxon>
        <taxon>Centramoebida</taxon>
        <taxon>Acanthamoebidae</taxon>
        <taxon>Acanthamoeba</taxon>
    </lineage>
</organism>
<gene>
    <name evidence="3" type="ORF">ACA1_193220</name>
</gene>
<dbReference type="STRING" id="1257118.L8GNQ8"/>
<accession>L8GNQ8</accession>
<evidence type="ECO:0000256" key="1">
    <source>
        <dbReference type="SAM" id="Phobius"/>
    </source>
</evidence>
<proteinExistence type="predicted"/>
<feature type="domain" description="GP-PDE" evidence="2">
    <location>
        <begin position="1"/>
        <end position="231"/>
    </location>
</feature>
<dbReference type="InterPro" id="IPR030395">
    <property type="entry name" value="GP_PDE_dom"/>
</dbReference>
<dbReference type="EMBL" id="KB008052">
    <property type="protein sequence ID" value="ELR14519.1"/>
    <property type="molecule type" value="Genomic_DNA"/>
</dbReference>
<dbReference type="VEuPathDB" id="AmoebaDB:ACA1_193220"/>
<dbReference type="GeneID" id="14915132"/>
<dbReference type="RefSeq" id="XP_004336532.1">
    <property type="nucleotide sequence ID" value="XM_004336484.1"/>
</dbReference>
<dbReference type="AlphaFoldDB" id="L8GNQ8"/>
<evidence type="ECO:0000259" key="2">
    <source>
        <dbReference type="PROSITE" id="PS51704"/>
    </source>
</evidence>
<evidence type="ECO:0000313" key="3">
    <source>
        <dbReference type="EMBL" id="ELR14519.1"/>
    </source>
</evidence>
<keyword evidence="1" id="KW-0472">Membrane</keyword>
<name>L8GNQ8_ACACF</name>
<keyword evidence="1" id="KW-0812">Transmembrane</keyword>